<proteinExistence type="predicted"/>
<feature type="region of interest" description="Disordered" evidence="1">
    <location>
        <begin position="332"/>
        <end position="371"/>
    </location>
</feature>
<accession>T1KJJ4</accession>
<dbReference type="GO" id="GO:0000981">
    <property type="term" value="F:DNA-binding transcription factor activity, RNA polymerase II-specific"/>
    <property type="evidence" value="ECO:0007669"/>
    <property type="project" value="TreeGrafter"/>
</dbReference>
<dbReference type="EnsemblMetazoa" id="tetur13g00160.1">
    <property type="protein sequence ID" value="tetur13g00160.1"/>
    <property type="gene ID" value="tetur13g00160"/>
</dbReference>
<dbReference type="Proteomes" id="UP000015104">
    <property type="component" value="Unassembled WGS sequence"/>
</dbReference>
<dbReference type="GO" id="GO:0000978">
    <property type="term" value="F:RNA polymerase II cis-regulatory region sequence-specific DNA binding"/>
    <property type="evidence" value="ECO:0007669"/>
    <property type="project" value="TreeGrafter"/>
</dbReference>
<dbReference type="InterPro" id="IPR046347">
    <property type="entry name" value="bZIP_sf"/>
</dbReference>
<evidence type="ECO:0000313" key="3">
    <source>
        <dbReference type="EnsemblMetazoa" id="tetur13g00160.1"/>
    </source>
</evidence>
<dbReference type="KEGG" id="tut:107364919"/>
<name>T1KJJ4_TETUR</name>
<feature type="compositionally biased region" description="Basic and acidic residues" evidence="1">
    <location>
        <begin position="336"/>
        <end position="347"/>
    </location>
</feature>
<dbReference type="InterPro" id="IPR031106">
    <property type="entry name" value="C/EBP"/>
</dbReference>
<feature type="domain" description="BZIP" evidence="2">
    <location>
        <begin position="342"/>
        <end position="405"/>
    </location>
</feature>
<feature type="region of interest" description="Disordered" evidence="1">
    <location>
        <begin position="62"/>
        <end position="96"/>
    </location>
</feature>
<dbReference type="PANTHER" id="PTHR23334">
    <property type="entry name" value="CCAAT/ENHANCER BINDING PROTEIN"/>
    <property type="match status" value="1"/>
</dbReference>
<feature type="compositionally biased region" description="Low complexity" evidence="1">
    <location>
        <begin position="195"/>
        <end position="215"/>
    </location>
</feature>
<dbReference type="InterPro" id="IPR004827">
    <property type="entry name" value="bZIP"/>
</dbReference>
<dbReference type="SMART" id="SM00338">
    <property type="entry name" value="BRLZ"/>
    <property type="match status" value="1"/>
</dbReference>
<dbReference type="STRING" id="32264.T1KJJ4"/>
<organism evidence="3 4">
    <name type="scientific">Tetranychus urticae</name>
    <name type="common">Two-spotted spider mite</name>
    <dbReference type="NCBI Taxonomy" id="32264"/>
    <lineage>
        <taxon>Eukaryota</taxon>
        <taxon>Metazoa</taxon>
        <taxon>Ecdysozoa</taxon>
        <taxon>Arthropoda</taxon>
        <taxon>Chelicerata</taxon>
        <taxon>Arachnida</taxon>
        <taxon>Acari</taxon>
        <taxon>Acariformes</taxon>
        <taxon>Trombidiformes</taxon>
        <taxon>Prostigmata</taxon>
        <taxon>Eleutherengona</taxon>
        <taxon>Raphignathae</taxon>
        <taxon>Tetranychoidea</taxon>
        <taxon>Tetranychidae</taxon>
        <taxon>Tetranychus</taxon>
    </lineage>
</organism>
<dbReference type="eggNOG" id="KOG3119">
    <property type="taxonomic scope" value="Eukaryota"/>
</dbReference>
<keyword evidence="4" id="KW-1185">Reference proteome</keyword>
<dbReference type="HOGENOM" id="CLU_638320_0_0_1"/>
<dbReference type="SUPFAM" id="SSF57959">
    <property type="entry name" value="Leucine zipper domain"/>
    <property type="match status" value="1"/>
</dbReference>
<dbReference type="GO" id="GO:0006351">
    <property type="term" value="P:DNA-templated transcription"/>
    <property type="evidence" value="ECO:0007669"/>
    <property type="project" value="InterPro"/>
</dbReference>
<gene>
    <name evidence="3" type="primary">107364919</name>
</gene>
<dbReference type="CDD" id="cd14693">
    <property type="entry name" value="bZIP_CEBP"/>
    <property type="match status" value="1"/>
</dbReference>
<evidence type="ECO:0000256" key="1">
    <source>
        <dbReference type="SAM" id="MobiDB-lite"/>
    </source>
</evidence>
<dbReference type="EMBL" id="CAEY01000163">
    <property type="status" value="NOT_ANNOTATED_CDS"/>
    <property type="molecule type" value="Genomic_DNA"/>
</dbReference>
<evidence type="ECO:0000259" key="2">
    <source>
        <dbReference type="PROSITE" id="PS50217"/>
    </source>
</evidence>
<feature type="compositionally biased region" description="Basic and acidic residues" evidence="1">
    <location>
        <begin position="362"/>
        <end position="371"/>
    </location>
</feature>
<evidence type="ECO:0000313" key="4">
    <source>
        <dbReference type="Proteomes" id="UP000015104"/>
    </source>
</evidence>
<dbReference type="Pfam" id="PF07716">
    <property type="entry name" value="bZIP_2"/>
    <property type="match status" value="1"/>
</dbReference>
<feature type="region of interest" description="Disordered" evidence="1">
    <location>
        <begin position="255"/>
        <end position="296"/>
    </location>
</feature>
<sequence>MVDQINAQSSKKSFPWGYCQEDDQSGVDLDHHALSLLANFDILPDKESALLLQASDELCSKIDTSNPRHHHNHQHIQNQLQHQPEPPHDLHSHHHLRSLERDTHPARRQYVGSVSDPADCVSLFTDLISGIQEVKFSQTRAFAATISANTIGQPYECSSPVISPSEYHGNQNDVLSPALMSAPPSSPNQSNWVQNTNNSNSGSASGSGRTSGCSANNINDSKASTHNHRDQQPHFLQRNSSIIHQTNKSNVIEKHLPPNQQSDYFTSYERPVSPKSSKVAYYNSDSNLENGGADTPNDADMSSLNCDLGNSDDCLSLSAEGGSISFLRNCSKGSKKSLDKGSDEYKRRRERNNVAVRKSREKAKQRSRDTEKKVLELQNENGSLKRKVDELSGQMMILRRLLNNHGISQDHIEDEINRTFQETRRPGNDY</sequence>
<dbReference type="PROSITE" id="PS50217">
    <property type="entry name" value="BZIP"/>
    <property type="match status" value="1"/>
</dbReference>
<reference evidence="3" key="2">
    <citation type="submission" date="2015-06" db="UniProtKB">
        <authorList>
            <consortium name="EnsemblMetazoa"/>
        </authorList>
    </citation>
    <scope>IDENTIFICATION</scope>
</reference>
<dbReference type="AlphaFoldDB" id="T1KJJ4"/>
<reference evidence="4" key="1">
    <citation type="submission" date="2011-08" db="EMBL/GenBank/DDBJ databases">
        <authorList>
            <person name="Rombauts S."/>
        </authorList>
    </citation>
    <scope>NUCLEOTIDE SEQUENCE</scope>
    <source>
        <strain evidence="4">London</strain>
    </source>
</reference>
<dbReference type="Gene3D" id="1.20.5.170">
    <property type="match status" value="1"/>
</dbReference>
<dbReference type="PANTHER" id="PTHR23334:SF20">
    <property type="entry name" value="BASIC LEUCINE ZIPPER 24"/>
    <property type="match status" value="1"/>
</dbReference>
<feature type="region of interest" description="Disordered" evidence="1">
    <location>
        <begin position="162"/>
        <end position="232"/>
    </location>
</feature>
<dbReference type="OrthoDB" id="10032067at2759"/>
<protein>
    <recommendedName>
        <fullName evidence="2">BZIP domain-containing protein</fullName>
    </recommendedName>
</protein>